<evidence type="ECO:0000256" key="2">
    <source>
        <dbReference type="ARBA" id="ARBA00007613"/>
    </source>
</evidence>
<organism evidence="8 9">
    <name type="scientific">Bacteroides ovatus (strain ATCC 8483 / DSM 1896 / JCM 5824 / BCRC 10623 / CCUG 4943 / NCTC 11153)</name>
    <dbReference type="NCBI Taxonomy" id="411476"/>
    <lineage>
        <taxon>Bacteria</taxon>
        <taxon>Pseudomonadati</taxon>
        <taxon>Bacteroidota</taxon>
        <taxon>Bacteroidia</taxon>
        <taxon>Bacteroidales</taxon>
        <taxon>Bacteroidaceae</taxon>
        <taxon>Bacteroides</taxon>
    </lineage>
</organism>
<keyword evidence="7" id="KW-0998">Cell outer membrane</keyword>
<comment type="subcellular location">
    <subcellularLocation>
        <location evidence="1">Cell outer membrane</location>
    </subcellularLocation>
</comment>
<dbReference type="PANTHER" id="PTHR30026">
    <property type="entry name" value="OUTER MEMBRANE PROTEIN TOLC"/>
    <property type="match status" value="1"/>
</dbReference>
<evidence type="ECO:0000256" key="1">
    <source>
        <dbReference type="ARBA" id="ARBA00004442"/>
    </source>
</evidence>
<accession>A0AAN3D6H6</accession>
<dbReference type="PANTHER" id="PTHR30026:SF20">
    <property type="entry name" value="OUTER MEMBRANE PROTEIN TOLC"/>
    <property type="match status" value="1"/>
</dbReference>
<keyword evidence="6" id="KW-0472">Membrane</keyword>
<reference evidence="9" key="2">
    <citation type="submission" date="2007-04" db="EMBL/GenBank/DDBJ databases">
        <title>Draft genome sequence of Bacteroides ovatus (ATCC 8483).</title>
        <authorList>
            <person name="Sudarsanam P."/>
            <person name="Ley R."/>
            <person name="Guruge J."/>
            <person name="Turnbaugh P.J."/>
            <person name="Mahowald M."/>
            <person name="Liep D."/>
            <person name="Gordon J."/>
        </authorList>
    </citation>
    <scope>NUCLEOTIDE SEQUENCE [LARGE SCALE GENOMIC DNA]</scope>
    <source>
        <strain evidence="9">ATCC 8483 / DSM 1896 / JCM 5824 / BCRC 10623 / CCUG 4943 / NCTC 11153</strain>
    </source>
</reference>
<dbReference type="Pfam" id="PF02321">
    <property type="entry name" value="OEP"/>
    <property type="match status" value="1"/>
</dbReference>
<gene>
    <name evidence="8" type="ORF">BACOVA_03727</name>
</gene>
<dbReference type="Proteomes" id="UP000005475">
    <property type="component" value="Unassembled WGS sequence"/>
</dbReference>
<dbReference type="InterPro" id="IPR051906">
    <property type="entry name" value="TolC-like"/>
</dbReference>
<proteinExistence type="inferred from homology"/>
<sequence length="439" mass="50425">MNVSLKPLSLSFEEIKEMMCMKRMVFSFSFLLFVSGINAQITLEECQRKTQENYPLVHQYGLVEKTKEYNLENAAKGYLPQFALSAKASYQSEVTEIPVKLPGVDLKGLPKDQYQVMLELQQKIWDGGGIRTQKKQTTAEAEIEKEKLNVDMYALNSRVNDLYFGILLLDEQLKQNVLLQDELERNYRQITAYVENGIANQADLDAVKVEQLNTKQKRVELVSSRMAYLKMLSLLVGEKLSQETVLEKPVPQDDISAVGEIRRPELSLFNAQGVGLQVQEKALNVRHLPQFGLFVQGAYGNPGLNMLKNEFSPYYIAGVRLSWNFGSLYTLKNDRKVIENKRRQLDNNRDVFLFNTRLEMTQQDQAIQSLEKQMQDDDEIIRLRTNIRKSAEAKVANGTLTVTEMLRELTNESLARQSKALHEIQRLMGIYQLKYTTND</sequence>
<keyword evidence="4" id="KW-1134">Transmembrane beta strand</keyword>
<dbReference type="GO" id="GO:1990281">
    <property type="term" value="C:efflux pump complex"/>
    <property type="evidence" value="ECO:0007669"/>
    <property type="project" value="TreeGrafter"/>
</dbReference>
<evidence type="ECO:0000256" key="5">
    <source>
        <dbReference type="ARBA" id="ARBA00022692"/>
    </source>
</evidence>
<dbReference type="Gene3D" id="1.20.1600.10">
    <property type="entry name" value="Outer membrane efflux proteins (OEP)"/>
    <property type="match status" value="1"/>
</dbReference>
<dbReference type="AlphaFoldDB" id="A0AAN3D6H6"/>
<dbReference type="GO" id="GO:0009279">
    <property type="term" value="C:cell outer membrane"/>
    <property type="evidence" value="ECO:0007669"/>
    <property type="project" value="UniProtKB-SubCell"/>
</dbReference>
<dbReference type="EMBL" id="AAXF02000052">
    <property type="protein sequence ID" value="EDO10281.1"/>
    <property type="molecule type" value="Genomic_DNA"/>
</dbReference>
<evidence type="ECO:0000256" key="3">
    <source>
        <dbReference type="ARBA" id="ARBA00022448"/>
    </source>
</evidence>
<dbReference type="GO" id="GO:0015562">
    <property type="term" value="F:efflux transmembrane transporter activity"/>
    <property type="evidence" value="ECO:0007669"/>
    <property type="project" value="InterPro"/>
</dbReference>
<evidence type="ECO:0000256" key="7">
    <source>
        <dbReference type="ARBA" id="ARBA00023237"/>
    </source>
</evidence>
<comment type="caution">
    <text evidence="8">The sequence shown here is derived from an EMBL/GenBank/DDBJ whole genome shotgun (WGS) entry which is preliminary data.</text>
</comment>
<keyword evidence="3" id="KW-0813">Transport</keyword>
<comment type="similarity">
    <text evidence="2">Belongs to the outer membrane factor (OMF) (TC 1.B.17) family.</text>
</comment>
<keyword evidence="5" id="KW-0812">Transmembrane</keyword>
<dbReference type="GO" id="GO:0015288">
    <property type="term" value="F:porin activity"/>
    <property type="evidence" value="ECO:0007669"/>
    <property type="project" value="TreeGrafter"/>
</dbReference>
<name>A0AAN3D6H6_BACO1</name>
<reference evidence="8 9" key="1">
    <citation type="submission" date="2007-03" db="EMBL/GenBank/DDBJ databases">
        <authorList>
            <person name="Fulton L."/>
            <person name="Clifton S."/>
            <person name="Fulton B."/>
            <person name="Xu J."/>
            <person name="Minx P."/>
            <person name="Pepin K.H."/>
            <person name="Johnson M."/>
            <person name="Thiruvilangam P."/>
            <person name="Bhonagiri V."/>
            <person name="Nash W.E."/>
            <person name="Mardis E.R."/>
            <person name="Wilson R.K."/>
        </authorList>
    </citation>
    <scope>NUCLEOTIDE SEQUENCE [LARGE SCALE GENOMIC DNA]</scope>
    <source>
        <strain evidence="9">ATCC 8483 / DSM 1896 / JCM 5824 / BCRC 10623 / CCUG 4943 / NCTC 11153</strain>
    </source>
</reference>
<dbReference type="SUPFAM" id="SSF56954">
    <property type="entry name" value="Outer membrane efflux proteins (OEP)"/>
    <property type="match status" value="1"/>
</dbReference>
<evidence type="ECO:0000313" key="9">
    <source>
        <dbReference type="Proteomes" id="UP000005475"/>
    </source>
</evidence>
<evidence type="ECO:0000256" key="4">
    <source>
        <dbReference type="ARBA" id="ARBA00022452"/>
    </source>
</evidence>
<protein>
    <submittedName>
        <fullName evidence="8">Outer membrane efflux protein</fullName>
    </submittedName>
</protein>
<evidence type="ECO:0000313" key="8">
    <source>
        <dbReference type="EMBL" id="EDO10281.1"/>
    </source>
</evidence>
<dbReference type="InterPro" id="IPR003423">
    <property type="entry name" value="OMP_efflux"/>
</dbReference>
<evidence type="ECO:0000256" key="6">
    <source>
        <dbReference type="ARBA" id="ARBA00023136"/>
    </source>
</evidence>